<evidence type="ECO:0000313" key="2">
    <source>
        <dbReference type="EMBL" id="AKG46867.1"/>
    </source>
</evidence>
<feature type="compositionally biased region" description="Basic and acidic residues" evidence="1">
    <location>
        <begin position="7"/>
        <end position="16"/>
    </location>
</feature>
<proteinExistence type="predicted"/>
<dbReference type="EMBL" id="CP009922">
    <property type="protein sequence ID" value="AKG46867.1"/>
    <property type="molecule type" value="Genomic_DNA"/>
</dbReference>
<protein>
    <submittedName>
        <fullName evidence="2">Uncharacterized protein</fullName>
    </submittedName>
</protein>
<evidence type="ECO:0000256" key="1">
    <source>
        <dbReference type="SAM" id="MobiDB-lite"/>
    </source>
</evidence>
<accession>A0A0F7G187</accession>
<evidence type="ECO:0000313" key="3">
    <source>
        <dbReference type="Proteomes" id="UP000034034"/>
    </source>
</evidence>
<gene>
    <name evidence="2" type="ORF">SXIM_54830</name>
</gene>
<organism evidence="2 3">
    <name type="scientific">Streptomyces xiamenensis</name>
    <dbReference type="NCBI Taxonomy" id="408015"/>
    <lineage>
        <taxon>Bacteria</taxon>
        <taxon>Bacillati</taxon>
        <taxon>Actinomycetota</taxon>
        <taxon>Actinomycetes</taxon>
        <taxon>Kitasatosporales</taxon>
        <taxon>Streptomycetaceae</taxon>
        <taxon>Streptomyces</taxon>
    </lineage>
</organism>
<feature type="compositionally biased region" description="Basic and acidic residues" evidence="1">
    <location>
        <begin position="104"/>
        <end position="116"/>
    </location>
</feature>
<feature type="region of interest" description="Disordered" evidence="1">
    <location>
        <begin position="1"/>
        <end position="23"/>
    </location>
</feature>
<dbReference type="HOGENOM" id="CLU_1905628_0_0_11"/>
<reference evidence="2" key="1">
    <citation type="submission" date="2019-08" db="EMBL/GenBank/DDBJ databases">
        <title>Complete genome sequence of a mangrove-derived Streptomyces xiamenensis.</title>
        <authorList>
            <person name="Xu J."/>
        </authorList>
    </citation>
    <scope>NUCLEOTIDE SEQUENCE</scope>
    <source>
        <strain evidence="2">318</strain>
    </source>
</reference>
<keyword evidence="3" id="KW-1185">Reference proteome</keyword>
<name>A0A0F7G187_9ACTN</name>
<dbReference type="PATRIC" id="fig|408015.6.peg.5554"/>
<dbReference type="KEGG" id="sxi:SXIM_54830"/>
<feature type="region of interest" description="Disordered" evidence="1">
    <location>
        <begin position="87"/>
        <end position="130"/>
    </location>
</feature>
<sequence>MMNGGGEEQRVREAVRRHERSSTFTEAEKVISAVLSDPQVQQVRARSKAAESELGVELSARLQPFQDRYGQALRESDTAVLTGICPGTHGRWDGPASWTTGTRRRCEEPRWGHTSEGRPIAWVDSAPDDR</sequence>
<dbReference type="Proteomes" id="UP000034034">
    <property type="component" value="Chromosome"/>
</dbReference>
<dbReference type="AlphaFoldDB" id="A0A0F7G187"/>